<protein>
    <submittedName>
        <fullName evidence="1">Uncharacterized protein</fullName>
    </submittedName>
</protein>
<sequence>MAETVRQQGDWLLVCENHGHCTITGVPLPSVMPGYPRALVTIWRENRPGYPLMLAMRLINEDGSHNGTVEGLELGATPMGGSMASLRLDPTIASPHGDVIMPENAEGTIGVLADERPGLLLHGFGAVGAVPQGDLADLLERMDRAQPQVAEPIGPEIEDPPAPEPYRYTLFPRDRVDGPVTHPDFVRLCRRASYSHANGYALDHTTVPTLLVLLSCGGRDYLYTWYPSGNAPPAPLDLPRQRDPRFRRMEASFDPDLGVLTLLDHPIGSRDCGLRHRFGWVDGEGWVLLSRQTMPRCVAILPEDWPVHFMADGWGAG</sequence>
<organism evidence="1 2">
    <name type="scientific">Alteraurantiacibacter buctensis</name>
    <dbReference type="NCBI Taxonomy" id="1503981"/>
    <lineage>
        <taxon>Bacteria</taxon>
        <taxon>Pseudomonadati</taxon>
        <taxon>Pseudomonadota</taxon>
        <taxon>Alphaproteobacteria</taxon>
        <taxon>Sphingomonadales</taxon>
        <taxon>Erythrobacteraceae</taxon>
        <taxon>Alteraurantiacibacter</taxon>
    </lineage>
</organism>
<dbReference type="Pfam" id="PF06674">
    <property type="entry name" value="DUF1176"/>
    <property type="match status" value="1"/>
</dbReference>
<evidence type="ECO:0000313" key="1">
    <source>
        <dbReference type="EMBL" id="MXO71965.1"/>
    </source>
</evidence>
<proteinExistence type="predicted"/>
<evidence type="ECO:0000313" key="2">
    <source>
        <dbReference type="Proteomes" id="UP000466966"/>
    </source>
</evidence>
<reference evidence="1 2" key="1">
    <citation type="submission" date="2019-12" db="EMBL/GenBank/DDBJ databases">
        <title>Genomic-based taxomic classification of the family Erythrobacteraceae.</title>
        <authorList>
            <person name="Xu L."/>
        </authorList>
    </citation>
    <scope>NUCLEOTIDE SEQUENCE [LARGE SCALE GENOMIC DNA]</scope>
    <source>
        <strain evidence="1 2">M0322</strain>
    </source>
</reference>
<gene>
    <name evidence="1" type="ORF">GRI99_09990</name>
</gene>
<name>A0A844YUF7_9SPHN</name>
<dbReference type="Proteomes" id="UP000466966">
    <property type="component" value="Unassembled WGS sequence"/>
</dbReference>
<dbReference type="EMBL" id="WTYV01000003">
    <property type="protein sequence ID" value="MXO71965.1"/>
    <property type="molecule type" value="Genomic_DNA"/>
</dbReference>
<accession>A0A844YUF7</accession>
<keyword evidence="2" id="KW-1185">Reference proteome</keyword>
<dbReference type="AlphaFoldDB" id="A0A844YUF7"/>
<dbReference type="InterPro" id="IPR009560">
    <property type="entry name" value="DUF1176"/>
</dbReference>
<dbReference type="OrthoDB" id="6183301at2"/>
<comment type="caution">
    <text evidence="1">The sequence shown here is derived from an EMBL/GenBank/DDBJ whole genome shotgun (WGS) entry which is preliminary data.</text>
</comment>
<dbReference type="RefSeq" id="WP_160771891.1">
    <property type="nucleotide sequence ID" value="NZ_WTYV01000003.1"/>
</dbReference>